<gene>
    <name evidence="1" type="ORF">FCC1311_089932</name>
</gene>
<protein>
    <recommendedName>
        <fullName evidence="3">AB hydrolase-1 domain-containing protein</fullName>
    </recommendedName>
</protein>
<dbReference type="OrthoDB" id="6431331at2759"/>
<dbReference type="PANTHER" id="PTHR37471:SF1">
    <property type="entry name" value="AB HYDROLASE-1 DOMAIN-CONTAINING PROTEIN"/>
    <property type="match status" value="1"/>
</dbReference>
<keyword evidence="2" id="KW-1185">Reference proteome</keyword>
<accession>A0A2R5GSN3</accession>
<evidence type="ECO:0000313" key="2">
    <source>
        <dbReference type="Proteomes" id="UP000241890"/>
    </source>
</evidence>
<name>A0A2R5GSN3_9STRA</name>
<comment type="caution">
    <text evidence="1">The sequence shown here is derived from an EMBL/GenBank/DDBJ whole genome shotgun (WGS) entry which is preliminary data.</text>
</comment>
<dbReference type="InParanoid" id="A0A2R5GSN3"/>
<dbReference type="AlphaFoldDB" id="A0A2R5GSN3"/>
<dbReference type="EMBL" id="BEYU01000129">
    <property type="protein sequence ID" value="GBG32768.1"/>
    <property type="molecule type" value="Genomic_DNA"/>
</dbReference>
<dbReference type="Proteomes" id="UP000241890">
    <property type="component" value="Unassembled WGS sequence"/>
</dbReference>
<proteinExistence type="predicted"/>
<dbReference type="SUPFAM" id="SSF53474">
    <property type="entry name" value="alpha/beta-Hydrolases"/>
    <property type="match status" value="1"/>
</dbReference>
<reference evidence="1 2" key="1">
    <citation type="submission" date="2017-12" db="EMBL/GenBank/DDBJ databases">
        <title>Sequencing, de novo assembly and annotation of complete genome of a new Thraustochytrid species, strain FCC1311.</title>
        <authorList>
            <person name="Sedici K."/>
            <person name="Godart F."/>
            <person name="Aiese Cigliano R."/>
            <person name="Sanseverino W."/>
            <person name="Barakat M."/>
            <person name="Ortet P."/>
            <person name="Marechal E."/>
            <person name="Cagnac O."/>
            <person name="Amato A."/>
        </authorList>
    </citation>
    <scope>NUCLEOTIDE SEQUENCE [LARGE SCALE GENOMIC DNA]</scope>
</reference>
<dbReference type="PANTHER" id="PTHR37471">
    <property type="entry name" value="UNNAMED PRODUCT"/>
    <property type="match status" value="1"/>
</dbReference>
<sequence>MAPKAAQRPSGKASAAAAAPAAQVTRVKDGSEAGELQGDEVMRALQGNALLAKTVMALCKSVAPVSAAALFFKLVSYLSGHHKHFLVHPVSRMTTLMNLYMVAETAFGVYCAHARAQGQALAQSSTLTKEERIALFEKCLATVDDHEAFATSWLRDADASKVRRGNIENWLAWSFFNMRYQHLSQDERDEVEEYCKIYERVTGSPLKGGHNGLIRAYRFSIEPVQSAHRPLAYYLIVHGLLQRVLAPIGYAALGFSGLRSQGSFKYYIRRARIASTEPPIVLLHGIGIGPLPYLRFAKGVLAQVGDSRDVVVLELGAISQQVAPAPLLPERFVEDLRAMCTREALAPARFVGHSYGTMVMAWIVKSAPELAESYAFLDPGCFLLHYTKALKAIIYKHAVSDGEKIFEYFLRSELFFSNHMRRHFFWFKNVLFFEDIPQHQKALIILSDRDDIMPVKEVVRAFDEHPRRGEALQHIRILRLPNLTHGSFLFAEECQQVIDSVVSFDRVPSHV</sequence>
<evidence type="ECO:0008006" key="3">
    <source>
        <dbReference type="Google" id="ProtNLM"/>
    </source>
</evidence>
<dbReference type="Gene3D" id="3.40.50.1820">
    <property type="entry name" value="alpha/beta hydrolase"/>
    <property type="match status" value="1"/>
</dbReference>
<organism evidence="1 2">
    <name type="scientific">Hondaea fermentalgiana</name>
    <dbReference type="NCBI Taxonomy" id="2315210"/>
    <lineage>
        <taxon>Eukaryota</taxon>
        <taxon>Sar</taxon>
        <taxon>Stramenopiles</taxon>
        <taxon>Bigyra</taxon>
        <taxon>Labyrinthulomycetes</taxon>
        <taxon>Thraustochytrida</taxon>
        <taxon>Thraustochytriidae</taxon>
        <taxon>Hondaea</taxon>
    </lineage>
</organism>
<evidence type="ECO:0000313" key="1">
    <source>
        <dbReference type="EMBL" id="GBG32768.1"/>
    </source>
</evidence>
<dbReference type="InterPro" id="IPR029058">
    <property type="entry name" value="AB_hydrolase_fold"/>
</dbReference>